<comment type="cofactor">
    <cofactor evidence="1 9">
        <name>FAD</name>
        <dbReference type="ChEBI" id="CHEBI:57692"/>
    </cofactor>
</comment>
<evidence type="ECO:0000259" key="10">
    <source>
        <dbReference type="Pfam" id="PF01494"/>
    </source>
</evidence>
<keyword evidence="6 9" id="KW-0560">Oxidoreductase</keyword>
<dbReference type="Gene3D" id="3.50.50.60">
    <property type="entry name" value="FAD/NAD(P)-binding domain"/>
    <property type="match status" value="1"/>
</dbReference>
<name>A0ABU3AH50_9FLAO</name>
<evidence type="ECO:0000256" key="3">
    <source>
        <dbReference type="ARBA" id="ARBA00022642"/>
    </source>
</evidence>
<comment type="similarity">
    <text evidence="9">Belongs to the aromatic-ring hydroxylase family. KMO subfamily.</text>
</comment>
<comment type="pathway">
    <text evidence="9">Cofactor biosynthesis; NAD(+) biosynthesis; quinolinate from L-kynurenine: step 1/3.</text>
</comment>
<keyword evidence="7 9" id="KW-0503">Monooxygenase</keyword>
<gene>
    <name evidence="9" type="primary">kmo</name>
    <name evidence="11" type="ORF">RM706_15405</name>
</gene>
<dbReference type="PANTHER" id="PTHR46028">
    <property type="entry name" value="KYNURENINE 3-MONOOXYGENASE"/>
    <property type="match status" value="1"/>
</dbReference>
<comment type="function">
    <text evidence="9">Catalyzes the hydroxylation of L-kynurenine (L-Kyn) to form 3-hydroxy-L-kynurenine (L-3OHKyn). Required for synthesis of quinolinic acid.</text>
</comment>
<accession>A0ABU3AH50</accession>
<evidence type="ECO:0000256" key="1">
    <source>
        <dbReference type="ARBA" id="ARBA00001974"/>
    </source>
</evidence>
<evidence type="ECO:0000256" key="6">
    <source>
        <dbReference type="ARBA" id="ARBA00023002"/>
    </source>
</evidence>
<dbReference type="Proteomes" id="UP001255246">
    <property type="component" value="Unassembled WGS sequence"/>
</dbReference>
<protein>
    <recommendedName>
        <fullName evidence="9">Kynurenine 3-monooxygenase</fullName>
        <ecNumber evidence="9">1.14.13.9</ecNumber>
    </recommendedName>
    <alternativeName>
        <fullName evidence="9">Kynurenine 3-hydroxylase</fullName>
    </alternativeName>
</protein>
<sequence length="447" mass="52318">MQTPKQIAIIGSGLVGSLLAIYLKRHGHYITVFDRRPDIRTVNFSGRSINLAMSNRGWKSLKVVGIEEEVKKIAIPLDKRAMHLIDTPMYFQKYGKEGEAIWSISRGILNRKMIDFAEEAGVQFRFNEKVWDVNLPETKVFTGETEKSEWKEYKYDLIFGCDGAFSRVRHKMQRRSRFDYSQDFIDVGYKELTIPPNEDGTHKLDKNSFHIWPRGKFMLIAMPNLDGSFTCTLFLPFEGDVSFEKITTKKEAKDFFKTYFPNVRKEIENLTQDFFKNPTSAMVTMKCYPWTYWNKVALVGDSAHAIVPFYGQGMNAGFEDIYELNELILNHGDNWDTIFSMYQEKRKPNADAIAELSYRNFVEMSSKTAYPIFLLQKKIEKWFSKRHPDKWVPVYSRVTFSDRPYEEALKIGDNQEKIMEEIMKTPNIEEIWNSKEVENKILELLKN</sequence>
<keyword evidence="3 9" id="KW-0662">Pyridine nucleotide biosynthesis</keyword>
<evidence type="ECO:0000313" key="12">
    <source>
        <dbReference type="Proteomes" id="UP001255246"/>
    </source>
</evidence>
<keyword evidence="5 9" id="KW-0521">NADP</keyword>
<evidence type="ECO:0000256" key="2">
    <source>
        <dbReference type="ARBA" id="ARBA00022630"/>
    </source>
</evidence>
<reference evidence="11 12" key="1">
    <citation type="submission" date="2023-09" db="EMBL/GenBank/DDBJ databases">
        <authorList>
            <person name="Rey-Velasco X."/>
        </authorList>
    </citation>
    <scope>NUCLEOTIDE SEQUENCE [LARGE SCALE GENOMIC DNA]</scope>
    <source>
        <strain evidence="11 12">F388</strain>
    </source>
</reference>
<dbReference type="SUPFAM" id="SSF51905">
    <property type="entry name" value="FAD/NAD(P)-binding domain"/>
    <property type="match status" value="1"/>
</dbReference>
<dbReference type="PRINTS" id="PR00420">
    <property type="entry name" value="RNGMNOXGNASE"/>
</dbReference>
<dbReference type="HAMAP" id="MF_01971">
    <property type="entry name" value="Kynurenine_monooxygenase"/>
    <property type="match status" value="1"/>
</dbReference>
<dbReference type="EMBL" id="JAVRHR010000004">
    <property type="protein sequence ID" value="MDT0608428.1"/>
    <property type="molecule type" value="Genomic_DNA"/>
</dbReference>
<dbReference type="InterPro" id="IPR036188">
    <property type="entry name" value="FAD/NAD-bd_sf"/>
</dbReference>
<evidence type="ECO:0000256" key="8">
    <source>
        <dbReference type="ARBA" id="ARBA00047818"/>
    </source>
</evidence>
<keyword evidence="4 9" id="KW-0274">FAD</keyword>
<dbReference type="InterPro" id="IPR002938">
    <property type="entry name" value="FAD-bd"/>
</dbReference>
<keyword evidence="2 9" id="KW-0285">Flavoprotein</keyword>
<evidence type="ECO:0000256" key="7">
    <source>
        <dbReference type="ARBA" id="ARBA00023033"/>
    </source>
</evidence>
<dbReference type="Pfam" id="PF01494">
    <property type="entry name" value="FAD_binding_3"/>
    <property type="match status" value="1"/>
</dbReference>
<dbReference type="PANTHER" id="PTHR46028:SF2">
    <property type="entry name" value="KYNURENINE 3-MONOOXYGENASE"/>
    <property type="match status" value="1"/>
</dbReference>
<dbReference type="InterPro" id="IPR027545">
    <property type="entry name" value="Kynurenine_monooxygenase"/>
</dbReference>
<dbReference type="RefSeq" id="WP_311353164.1">
    <property type="nucleotide sequence ID" value="NZ_JAVRHR010000004.1"/>
</dbReference>
<evidence type="ECO:0000256" key="5">
    <source>
        <dbReference type="ARBA" id="ARBA00022857"/>
    </source>
</evidence>
<evidence type="ECO:0000256" key="9">
    <source>
        <dbReference type="HAMAP-Rule" id="MF_01971"/>
    </source>
</evidence>
<evidence type="ECO:0000313" key="11">
    <source>
        <dbReference type="EMBL" id="MDT0608428.1"/>
    </source>
</evidence>
<dbReference type="EC" id="1.14.13.9" evidence="9"/>
<feature type="domain" description="FAD-binding" evidence="10">
    <location>
        <begin position="6"/>
        <end position="355"/>
    </location>
</feature>
<keyword evidence="12" id="KW-1185">Reference proteome</keyword>
<comment type="catalytic activity">
    <reaction evidence="8 9">
        <text>L-kynurenine + NADPH + O2 + H(+) = 3-hydroxy-L-kynurenine + NADP(+) + H2O</text>
        <dbReference type="Rhea" id="RHEA:20545"/>
        <dbReference type="ChEBI" id="CHEBI:15377"/>
        <dbReference type="ChEBI" id="CHEBI:15378"/>
        <dbReference type="ChEBI" id="CHEBI:15379"/>
        <dbReference type="ChEBI" id="CHEBI:57783"/>
        <dbReference type="ChEBI" id="CHEBI:57959"/>
        <dbReference type="ChEBI" id="CHEBI:58125"/>
        <dbReference type="ChEBI" id="CHEBI:58349"/>
        <dbReference type="EC" id="1.14.13.9"/>
    </reaction>
</comment>
<comment type="caution">
    <text evidence="11">The sequence shown here is derived from an EMBL/GenBank/DDBJ whole genome shotgun (WGS) entry which is preliminary data.</text>
</comment>
<evidence type="ECO:0000256" key="4">
    <source>
        <dbReference type="ARBA" id="ARBA00022827"/>
    </source>
</evidence>
<organism evidence="11 12">
    <name type="scientific">Croceitalea rosinachiae</name>
    <dbReference type="NCBI Taxonomy" id="3075596"/>
    <lineage>
        <taxon>Bacteria</taxon>
        <taxon>Pseudomonadati</taxon>
        <taxon>Bacteroidota</taxon>
        <taxon>Flavobacteriia</taxon>
        <taxon>Flavobacteriales</taxon>
        <taxon>Flavobacteriaceae</taxon>
        <taxon>Croceitalea</taxon>
    </lineage>
</organism>
<proteinExistence type="inferred from homology"/>